<name>A0A9D2CB06_9BACT</name>
<dbReference type="EMBL" id="DXDA01000004">
    <property type="protein sequence ID" value="HIY67847.1"/>
    <property type="molecule type" value="Genomic_DNA"/>
</dbReference>
<proteinExistence type="predicted"/>
<evidence type="ECO:0000313" key="2">
    <source>
        <dbReference type="Proteomes" id="UP000886844"/>
    </source>
</evidence>
<gene>
    <name evidence="1" type="ORF">H9828_00340</name>
</gene>
<protein>
    <submittedName>
        <fullName evidence="1">Uncharacterized protein</fullName>
    </submittedName>
</protein>
<comment type="caution">
    <text evidence="1">The sequence shown here is derived from an EMBL/GenBank/DDBJ whole genome shotgun (WGS) entry which is preliminary data.</text>
</comment>
<organism evidence="1 2">
    <name type="scientific">Candidatus Alistipes intestinigallinarum</name>
    <dbReference type="NCBI Taxonomy" id="2838440"/>
    <lineage>
        <taxon>Bacteria</taxon>
        <taxon>Pseudomonadati</taxon>
        <taxon>Bacteroidota</taxon>
        <taxon>Bacteroidia</taxon>
        <taxon>Bacteroidales</taxon>
        <taxon>Rikenellaceae</taxon>
        <taxon>Alistipes</taxon>
    </lineage>
</organism>
<accession>A0A9D2CB06</accession>
<dbReference type="Proteomes" id="UP000886844">
    <property type="component" value="Unassembled WGS sequence"/>
</dbReference>
<evidence type="ECO:0000313" key="1">
    <source>
        <dbReference type="EMBL" id="HIY67847.1"/>
    </source>
</evidence>
<reference evidence="1" key="2">
    <citation type="submission" date="2021-04" db="EMBL/GenBank/DDBJ databases">
        <authorList>
            <person name="Gilroy R."/>
        </authorList>
    </citation>
    <scope>NUCLEOTIDE SEQUENCE</scope>
    <source>
        <strain evidence="1">5134</strain>
    </source>
</reference>
<dbReference type="AlphaFoldDB" id="A0A9D2CB06"/>
<reference evidence="1" key="1">
    <citation type="journal article" date="2021" name="PeerJ">
        <title>Extensive microbial diversity within the chicken gut microbiome revealed by metagenomics and culture.</title>
        <authorList>
            <person name="Gilroy R."/>
            <person name="Ravi A."/>
            <person name="Getino M."/>
            <person name="Pursley I."/>
            <person name="Horton D.L."/>
            <person name="Alikhan N.F."/>
            <person name="Baker D."/>
            <person name="Gharbi K."/>
            <person name="Hall N."/>
            <person name="Watson M."/>
            <person name="Adriaenssens E.M."/>
            <person name="Foster-Nyarko E."/>
            <person name="Jarju S."/>
            <person name="Secka A."/>
            <person name="Antonio M."/>
            <person name="Oren A."/>
            <person name="Chaudhuri R.R."/>
            <person name="La Ragione R."/>
            <person name="Hildebrand F."/>
            <person name="Pallen M.J."/>
        </authorList>
    </citation>
    <scope>NUCLEOTIDE SEQUENCE</scope>
    <source>
        <strain evidence="1">5134</strain>
    </source>
</reference>
<sequence>MTKRELIDNIARERLVERLVTNVCRRHHRAIPDLVQMVYEALLKYDGQKLMRIHDRGALNFFIVRVIGNLYFSQTSSYYRQIRKFSRMSDELRDE</sequence>